<proteinExistence type="predicted"/>
<protein>
    <submittedName>
        <fullName evidence="2">Uncharacterized protein</fullName>
    </submittedName>
</protein>
<keyword evidence="3" id="KW-1185">Reference proteome</keyword>
<name>A0A975U0H1_9RHOB</name>
<organism evidence="2">
    <name type="scientific">Gymnodinialimonas phycosphaerae</name>
    <dbReference type="NCBI Taxonomy" id="2841589"/>
    <lineage>
        <taxon>Bacteria</taxon>
        <taxon>Pseudomonadati</taxon>
        <taxon>Pseudomonadota</taxon>
        <taxon>Alphaproteobacteria</taxon>
        <taxon>Rhodobacterales</taxon>
        <taxon>Paracoccaceae</taxon>
        <taxon>Gymnodinialimonas</taxon>
    </lineage>
</organism>
<accession>A0A975U0H1</accession>
<dbReference type="EMBL" id="JAIMBW010000001">
    <property type="protein sequence ID" value="MBY4894240.1"/>
    <property type="molecule type" value="Genomic_DNA"/>
</dbReference>
<gene>
    <name evidence="1" type="ORF">KUL25_15900</name>
    <name evidence="2" type="ORF">KUL25_15905</name>
</gene>
<dbReference type="Proteomes" id="UP000693972">
    <property type="component" value="Unassembled WGS sequence"/>
</dbReference>
<sequence>MLGLFTPVAQAQNYMGEYYAYIGPSDHWNSQGVRLGDFGAILQQDRANFHRFGIRDQFDSADPFFGTLSARSRIPTIWQVRPGSEYVVNRVLSGHEQYLRVEVFGTGGIPTRIFVSEGAG</sequence>
<evidence type="ECO:0000313" key="1">
    <source>
        <dbReference type="EMBL" id="MBY4894240.1"/>
    </source>
</evidence>
<reference evidence="2 3" key="1">
    <citation type="submission" date="2021-07" db="EMBL/GenBank/DDBJ databases">
        <title>Karlodiniumbacter phycospheric gen. nov., sp. nov., a phycosphere bacterium isolated from karlodinium veneficum.</title>
        <authorList>
            <person name="Peng Y."/>
            <person name="Jiang L."/>
            <person name="Lee J."/>
        </authorList>
    </citation>
    <scope>NUCLEOTIDE SEQUENCE</scope>
    <source>
        <strain evidence="2 3">N5</strain>
    </source>
</reference>
<dbReference type="EMBL" id="CP078073">
    <property type="protein sequence ID" value="QXL90079.1"/>
    <property type="molecule type" value="Genomic_DNA"/>
</dbReference>
<dbReference type="AlphaFoldDB" id="A0A975U0H1"/>
<evidence type="ECO:0000313" key="3">
    <source>
        <dbReference type="Proteomes" id="UP000693972"/>
    </source>
</evidence>
<evidence type="ECO:0000313" key="2">
    <source>
        <dbReference type="EMBL" id="QXL90079.1"/>
    </source>
</evidence>